<feature type="region of interest" description="Disordered" evidence="1">
    <location>
        <begin position="244"/>
        <end position="374"/>
    </location>
</feature>
<feature type="compositionally biased region" description="Acidic residues" evidence="1">
    <location>
        <begin position="321"/>
        <end position="335"/>
    </location>
</feature>
<sequence>MSPSPPRGMKLRSGHVKTVLVDKPRVTKRKAPAPRTPLAAPEQAFISKVSPLTRFMLQYPTPNLTQSLHLACAQRLTLSTKFRWTEKRDRSLLIHLIGLGGAITDEEYARLAALWEGATADDVHARVEFLRAQQILTIRAEETAEAAAEAYPESARADNVANVEEPVSEETSSPRSPSPSLDNEALSSPPSSPTSPSSSSSAASGDEDDNNNTVDDNDDNEAQLALKPALKSVRFASPVIATVRTISPKGNYEKTPEKLRKWFPRENAPWEDEMFSTEDASDSASIASSSSRRRKRAAADDDDDLARPAKRPRSSSNISDSDSDNDNDNEEEETEVSYPFSHTARSPRVPRTRAGSSLTASNVRSPYGTPLEMHPRAFKNSAGAWPRPVRAIAAVAEGQEWQDESEDEGETAVIDRDRHFLWRDVPEDFQPKGPEDKYLFPRVHFASGKRLPAATVQPDLGWHEQEDPGCWEYEGEDESEEDYSVEDGDVDDMVVEEAEGLAGGRRESHEWSSLPAQPIYDTAQSALGQQVEGGASAPYYGGQSAGYEYGNPAGGWYPSEAPQEELADDGPAGQRYVYPPPPVDDGGNTPYPGLDRASSARFGRDVVAEHPQQQQQYMEESEEVEERVDDDDDDWSYFNQFDDEFFPPRRP</sequence>
<evidence type="ECO:0000313" key="2">
    <source>
        <dbReference type="EMBL" id="KKY18602.1"/>
    </source>
</evidence>
<feature type="compositionally biased region" description="Acidic residues" evidence="1">
    <location>
        <begin position="619"/>
        <end position="645"/>
    </location>
</feature>
<gene>
    <name evidence="2" type="ORF">UCDDS831_g05883</name>
</gene>
<accession>A0A0G2E6E6</accession>
<reference evidence="2 3" key="2">
    <citation type="submission" date="2015-05" db="EMBL/GenBank/DDBJ databases">
        <title>Distinctive expansion of gene families associated with plant cell wall degradation and secondary metabolism in the genomes of grapevine trunk pathogens.</title>
        <authorList>
            <person name="Lawrence D.P."/>
            <person name="Travadon R."/>
            <person name="Rolshausen P.E."/>
            <person name="Baumgartner K."/>
        </authorList>
    </citation>
    <scope>NUCLEOTIDE SEQUENCE [LARGE SCALE GENOMIC DNA]</scope>
    <source>
        <strain evidence="2">DS831</strain>
    </source>
</reference>
<comment type="caution">
    <text evidence="2">The sequence shown here is derived from an EMBL/GenBank/DDBJ whole genome shotgun (WGS) entry which is preliminary data.</text>
</comment>
<feature type="compositionally biased region" description="Acidic residues" evidence="1">
    <location>
        <begin position="205"/>
        <end position="221"/>
    </location>
</feature>
<feature type="compositionally biased region" description="Low complexity" evidence="1">
    <location>
        <begin position="194"/>
        <end position="204"/>
    </location>
</feature>
<feature type="region of interest" description="Disordered" evidence="1">
    <location>
        <begin position="533"/>
        <end position="651"/>
    </location>
</feature>
<evidence type="ECO:0000313" key="3">
    <source>
        <dbReference type="Proteomes" id="UP000034182"/>
    </source>
</evidence>
<dbReference type="EMBL" id="LAQI01000124">
    <property type="protein sequence ID" value="KKY18602.1"/>
    <property type="molecule type" value="Genomic_DNA"/>
</dbReference>
<feature type="region of interest" description="Disordered" evidence="1">
    <location>
        <begin position="456"/>
        <end position="490"/>
    </location>
</feature>
<dbReference type="Proteomes" id="UP000034182">
    <property type="component" value="Unassembled WGS sequence"/>
</dbReference>
<feature type="compositionally biased region" description="Polar residues" evidence="1">
    <location>
        <begin position="354"/>
        <end position="364"/>
    </location>
</feature>
<proteinExistence type="predicted"/>
<dbReference type="AlphaFoldDB" id="A0A0G2E6E6"/>
<protein>
    <submittedName>
        <fullName evidence="2">Uncharacterized protein</fullName>
    </submittedName>
</protein>
<feature type="region of interest" description="Disordered" evidence="1">
    <location>
        <begin position="147"/>
        <end position="231"/>
    </location>
</feature>
<evidence type="ECO:0000256" key="1">
    <source>
        <dbReference type="SAM" id="MobiDB-lite"/>
    </source>
</evidence>
<reference evidence="2 3" key="1">
    <citation type="submission" date="2015-03" db="EMBL/GenBank/DDBJ databases">
        <authorList>
            <person name="Morales-Cruz A."/>
            <person name="Amrine K.C."/>
            <person name="Cantu D."/>
        </authorList>
    </citation>
    <scope>NUCLEOTIDE SEQUENCE [LARGE SCALE GENOMIC DNA]</scope>
    <source>
        <strain evidence="2">DS831</strain>
    </source>
</reference>
<feature type="compositionally biased region" description="Acidic residues" evidence="1">
    <location>
        <begin position="467"/>
        <end position="490"/>
    </location>
</feature>
<name>A0A0G2E6E6_9PEZI</name>
<feature type="compositionally biased region" description="Low complexity" evidence="1">
    <location>
        <begin position="169"/>
        <end position="180"/>
    </location>
</feature>
<organism evidence="2 3">
    <name type="scientific">Diplodia seriata</name>
    <dbReference type="NCBI Taxonomy" id="420778"/>
    <lineage>
        <taxon>Eukaryota</taxon>
        <taxon>Fungi</taxon>
        <taxon>Dikarya</taxon>
        <taxon>Ascomycota</taxon>
        <taxon>Pezizomycotina</taxon>
        <taxon>Dothideomycetes</taxon>
        <taxon>Dothideomycetes incertae sedis</taxon>
        <taxon>Botryosphaeriales</taxon>
        <taxon>Botryosphaeriaceae</taxon>
        <taxon>Diplodia</taxon>
    </lineage>
</organism>
<feature type="compositionally biased region" description="Acidic residues" evidence="1">
    <location>
        <begin position="269"/>
        <end position="281"/>
    </location>
</feature>
<feature type="compositionally biased region" description="Basic and acidic residues" evidence="1">
    <location>
        <begin position="251"/>
        <end position="264"/>
    </location>
</feature>